<feature type="compositionally biased region" description="Gly residues" evidence="5">
    <location>
        <begin position="1059"/>
        <end position="1068"/>
    </location>
</feature>
<feature type="region of interest" description="Disordered" evidence="5">
    <location>
        <begin position="1059"/>
        <end position="1081"/>
    </location>
</feature>
<evidence type="ECO:0000256" key="2">
    <source>
        <dbReference type="ARBA" id="ARBA00022737"/>
    </source>
</evidence>
<dbReference type="GO" id="GO:0097361">
    <property type="term" value="C:cytosolic [4Fe-4S] assembly targeting complex"/>
    <property type="evidence" value="ECO:0007669"/>
    <property type="project" value="UniProtKB-UniRule"/>
</dbReference>
<keyword evidence="2" id="KW-0677">Repeat</keyword>
<evidence type="ECO:0000313" key="8">
    <source>
        <dbReference type="EMBL" id="KAK4103180.1"/>
    </source>
</evidence>
<organism evidence="8 9">
    <name type="scientific">Parathielavia hyrcaniae</name>
    <dbReference type="NCBI Taxonomy" id="113614"/>
    <lineage>
        <taxon>Eukaryota</taxon>
        <taxon>Fungi</taxon>
        <taxon>Dikarya</taxon>
        <taxon>Ascomycota</taxon>
        <taxon>Pezizomycotina</taxon>
        <taxon>Sordariomycetes</taxon>
        <taxon>Sordariomycetidae</taxon>
        <taxon>Sordariales</taxon>
        <taxon>Chaetomiaceae</taxon>
        <taxon>Parathielavia</taxon>
    </lineage>
</organism>
<dbReference type="InterPro" id="IPR039920">
    <property type="entry name" value="MMS19"/>
</dbReference>
<keyword evidence="3 4" id="KW-0539">Nucleus</keyword>
<reference evidence="8" key="1">
    <citation type="journal article" date="2023" name="Mol. Phylogenet. Evol.">
        <title>Genome-scale phylogeny and comparative genomics of the fungal order Sordariales.</title>
        <authorList>
            <person name="Hensen N."/>
            <person name="Bonometti L."/>
            <person name="Westerberg I."/>
            <person name="Brannstrom I.O."/>
            <person name="Guillou S."/>
            <person name="Cros-Aarteil S."/>
            <person name="Calhoun S."/>
            <person name="Haridas S."/>
            <person name="Kuo A."/>
            <person name="Mondo S."/>
            <person name="Pangilinan J."/>
            <person name="Riley R."/>
            <person name="LaButti K."/>
            <person name="Andreopoulos B."/>
            <person name="Lipzen A."/>
            <person name="Chen C."/>
            <person name="Yan M."/>
            <person name="Daum C."/>
            <person name="Ng V."/>
            <person name="Clum A."/>
            <person name="Steindorff A."/>
            <person name="Ohm R.A."/>
            <person name="Martin F."/>
            <person name="Silar P."/>
            <person name="Natvig D.O."/>
            <person name="Lalanne C."/>
            <person name="Gautier V."/>
            <person name="Ament-Velasquez S.L."/>
            <person name="Kruys A."/>
            <person name="Hutchinson M.I."/>
            <person name="Powell A.J."/>
            <person name="Barry K."/>
            <person name="Miller A.N."/>
            <person name="Grigoriev I.V."/>
            <person name="Debuchy R."/>
            <person name="Gladieux P."/>
            <person name="Hiltunen Thoren M."/>
            <person name="Johannesson H."/>
        </authorList>
    </citation>
    <scope>NUCLEOTIDE SEQUENCE</scope>
    <source>
        <strain evidence="8">CBS 757.83</strain>
    </source>
</reference>
<keyword evidence="4" id="KW-0234">DNA repair</keyword>
<dbReference type="PANTHER" id="PTHR12891:SF0">
    <property type="entry name" value="MMS19 NUCLEOTIDE EXCISION REPAIR PROTEIN HOMOLOG"/>
    <property type="match status" value="1"/>
</dbReference>
<proteinExistence type="inferred from homology"/>
<comment type="subcellular location">
    <subcellularLocation>
        <location evidence="1 4">Nucleus</location>
    </subcellularLocation>
</comment>
<dbReference type="GO" id="GO:0006281">
    <property type="term" value="P:DNA repair"/>
    <property type="evidence" value="ECO:0007669"/>
    <property type="project" value="UniProtKB-UniRule"/>
</dbReference>
<gene>
    <name evidence="8" type="ORF">N658DRAFT_467745</name>
</gene>
<dbReference type="InterPro" id="IPR029240">
    <property type="entry name" value="MMS19_N"/>
</dbReference>
<dbReference type="SUPFAM" id="SSF48371">
    <property type="entry name" value="ARM repeat"/>
    <property type="match status" value="1"/>
</dbReference>
<dbReference type="InterPro" id="IPR024687">
    <property type="entry name" value="MMS19_C"/>
</dbReference>
<dbReference type="AlphaFoldDB" id="A0AAN6T2Y4"/>
<dbReference type="Pfam" id="PF14500">
    <property type="entry name" value="MMS19_N"/>
    <property type="match status" value="1"/>
</dbReference>
<evidence type="ECO:0000313" key="9">
    <source>
        <dbReference type="Proteomes" id="UP001305647"/>
    </source>
</evidence>
<comment type="function">
    <text evidence="4">Key component of the cytosolic iron-sulfur protein assembly (CIA) complex, a multiprotein complex that mediates the incorporation of iron-sulfur cluster into apoproteins specifically involved in DNA metabolism and genomic integrity. In the CIA complex, MMS19 acts as an adapter between early-acting CIA components and a subset of cellular target iron-sulfur proteins.</text>
</comment>
<evidence type="ECO:0000256" key="3">
    <source>
        <dbReference type="ARBA" id="ARBA00023242"/>
    </source>
</evidence>
<dbReference type="GO" id="GO:0051604">
    <property type="term" value="P:protein maturation"/>
    <property type="evidence" value="ECO:0007669"/>
    <property type="project" value="UniProtKB-UniRule"/>
</dbReference>
<dbReference type="GO" id="GO:0005634">
    <property type="term" value="C:nucleus"/>
    <property type="evidence" value="ECO:0007669"/>
    <property type="project" value="UniProtKB-SubCell"/>
</dbReference>
<dbReference type="EMBL" id="MU863629">
    <property type="protein sequence ID" value="KAK4103180.1"/>
    <property type="molecule type" value="Genomic_DNA"/>
</dbReference>
<name>A0AAN6T2Y4_9PEZI</name>
<dbReference type="Proteomes" id="UP001305647">
    <property type="component" value="Unassembled WGS sequence"/>
</dbReference>
<comment type="similarity">
    <text evidence="4">Belongs to the MET18/MMS19 family.</text>
</comment>
<dbReference type="GO" id="GO:0016226">
    <property type="term" value="P:iron-sulfur cluster assembly"/>
    <property type="evidence" value="ECO:0007669"/>
    <property type="project" value="UniProtKB-UniRule"/>
</dbReference>
<keyword evidence="9" id="KW-1185">Reference proteome</keyword>
<keyword evidence="4" id="KW-0227">DNA damage</keyword>
<dbReference type="PANTHER" id="PTHR12891">
    <property type="entry name" value="DNA REPAIR/TRANSCRIPTION PROTEIN MET18/MMS19"/>
    <property type="match status" value="1"/>
</dbReference>
<protein>
    <recommendedName>
        <fullName evidence="4">MMS19 nucleotide excision repair protein</fullName>
    </recommendedName>
</protein>
<evidence type="ECO:0000256" key="1">
    <source>
        <dbReference type="ARBA" id="ARBA00004123"/>
    </source>
</evidence>
<evidence type="ECO:0000259" key="7">
    <source>
        <dbReference type="Pfam" id="PF14500"/>
    </source>
</evidence>
<comment type="caution">
    <text evidence="8">The sequence shown here is derived from an EMBL/GenBank/DDBJ whole genome shotgun (WGS) entry which is preliminary data.</text>
</comment>
<evidence type="ECO:0000256" key="4">
    <source>
        <dbReference type="RuleBase" id="RU367072"/>
    </source>
</evidence>
<reference evidence="8" key="2">
    <citation type="submission" date="2023-05" db="EMBL/GenBank/DDBJ databases">
        <authorList>
            <consortium name="Lawrence Berkeley National Laboratory"/>
            <person name="Steindorff A."/>
            <person name="Hensen N."/>
            <person name="Bonometti L."/>
            <person name="Westerberg I."/>
            <person name="Brannstrom I.O."/>
            <person name="Guillou S."/>
            <person name="Cros-Aarteil S."/>
            <person name="Calhoun S."/>
            <person name="Haridas S."/>
            <person name="Kuo A."/>
            <person name="Mondo S."/>
            <person name="Pangilinan J."/>
            <person name="Riley R."/>
            <person name="Labutti K."/>
            <person name="Andreopoulos B."/>
            <person name="Lipzen A."/>
            <person name="Chen C."/>
            <person name="Yanf M."/>
            <person name="Daum C."/>
            <person name="Ng V."/>
            <person name="Clum A."/>
            <person name="Ohm R."/>
            <person name="Martin F."/>
            <person name="Silar P."/>
            <person name="Natvig D."/>
            <person name="Lalanne C."/>
            <person name="Gautier V."/>
            <person name="Ament-Velasquez S.L."/>
            <person name="Kruys A."/>
            <person name="Hutchinson M.I."/>
            <person name="Powell A.J."/>
            <person name="Barry K."/>
            <person name="Miller A.N."/>
            <person name="Grigoriev I.V."/>
            <person name="Debuchy R."/>
            <person name="Gladieux P."/>
            <person name="Thoren M.H."/>
            <person name="Johannesson H."/>
        </authorList>
    </citation>
    <scope>NUCLEOTIDE SEQUENCE</scope>
    <source>
        <strain evidence="8">CBS 757.83</strain>
    </source>
</reference>
<feature type="domain" description="MMS19 C-terminal" evidence="6">
    <location>
        <begin position="776"/>
        <end position="1162"/>
    </location>
</feature>
<dbReference type="Pfam" id="PF12460">
    <property type="entry name" value="MMS19_C"/>
    <property type="match status" value="1"/>
</dbReference>
<dbReference type="InterPro" id="IPR016024">
    <property type="entry name" value="ARM-type_fold"/>
</dbReference>
<evidence type="ECO:0000259" key="6">
    <source>
        <dbReference type="Pfam" id="PF12460"/>
    </source>
</evidence>
<feature type="domain" description="MMS19 N-terminal" evidence="7">
    <location>
        <begin position="72"/>
        <end position="332"/>
    </location>
</feature>
<evidence type="ECO:0000256" key="5">
    <source>
        <dbReference type="SAM" id="MobiDB-lite"/>
    </source>
</evidence>
<accession>A0AAN6T2Y4</accession>
<sequence>MAQFKQWALEYVLSDDETAQLEIAKKAATEIESSRASSAVVGNWAASVQQWMTPTSADDDEMEDGDDGGSGDIIARAKALGFLSGTLEVLEKGLLKSDQFLRLIGFFGAMFSYDHKAGITASAKALRQLYSMKAFKPNMGVKILDDVCKIKEDFRLQTAVTRLEIYELFLGLVQDPAVSSELRLQYGPSCGFVIDLLQLCQNERDPRNLMVWFKIMALLLADFDPSSEVTEEIFKVFSAYFPISLRSSATPIGITAEDLKEALRSCFSSHQRVASHAFPFLVQKLDQGDAVTVAVKLDILKTIQACIKRYENPQANVVPHIENIWNSLKYEVRNGEVKETIDATLDVLRAIARRLDGTGTHKLEDSLLRSYVDLVSRDCRDDLANPTYTKQAGLLLMTVIGANIRAYLLYNASFIDTIRQNLRQPKSPTHTKDLLLLLNSLLKTRIELFRNRKQGHPDDEKALAAETRTHLDTLFHDVYLPIWTTKAKGPVSEEKDVLKQVTQGLALLIGQPVLQPDGTLALLCSASVCSEICSLLTVTVTKGLTLSSNDNQSEDTALEDEAVLALRTIVLNYTDGYAELAVRVKAEIKKRDWVSPSEYSLNALKDLLSRFTFIGCSELPSSIATSTDMPAQKQPSTLEHFITLTTSLLELFPLSSQGRSSEAIDTEDGPSANAHVVSSLHASVIWFRDACEARYGKEVLATPFSGDQNWLQEFQQLPEDWPSQIRRGDEGPDSLLSASQQDGAGLYHQFLKLSLLIVRHLYRSAAFGPRGPWGERALVQLSQMAALVVRNLDEKLQVSCNLAHQAFDFFGSLEGHSEQSRSSDLLTGLLTLGILQGLRPGALEGLYTPGGEAERFMCDTSSFGRSPSRESDIRAAIGAILVNKYNGKPSTSDPDSSVMKRVLNFWGNWVTESVAASSAMDPTTFHAYNRIAMNVLAGAAARQDKHVLALVPTLHQAAASPHPNGEILAQSLGLIVKENPLLTPANHAVVKRFYKQWAYSHLAKPLLQPAQPAPDKDALAAARYRVAVLSVVSKCPFTVYQDDLDLLIRLLVTALSSRGGGNGNGNGNGSSDQQGKEEEAERSAQVAAALEVFVEILSHEPQALKGYLREVIRGVTGVYQACSPFAPVKEGGGAAAASLKAPSGAAQATCRRLALQVLGAIPTRFEERHVLVYSLPTQRMLAVACGDPVRKVREVARSARANWAKIVV</sequence>